<dbReference type="PANTHER" id="PTHR11533">
    <property type="entry name" value="PROTEASE M1 ZINC METALLOPROTEASE"/>
    <property type="match status" value="1"/>
</dbReference>
<accession>A0ABT9P8J5</accession>
<keyword evidence="7" id="KW-0479">Metal-binding</keyword>
<evidence type="ECO:0000259" key="14">
    <source>
        <dbReference type="Pfam" id="PF01433"/>
    </source>
</evidence>
<evidence type="ECO:0000313" key="16">
    <source>
        <dbReference type="EMBL" id="MDP9828480.1"/>
    </source>
</evidence>
<feature type="signal peptide" evidence="13">
    <location>
        <begin position="1"/>
        <end position="19"/>
    </location>
</feature>
<comment type="caution">
    <text evidence="16">The sequence shown here is derived from an EMBL/GenBank/DDBJ whole genome shotgun (WGS) entry which is preliminary data.</text>
</comment>
<dbReference type="InterPro" id="IPR045357">
    <property type="entry name" value="Aminopeptidase_N-like_N"/>
</dbReference>
<gene>
    <name evidence="16" type="ORF">J2S57_004229</name>
</gene>
<dbReference type="InterPro" id="IPR014782">
    <property type="entry name" value="Peptidase_M1_dom"/>
</dbReference>
<dbReference type="SUPFAM" id="SSF55486">
    <property type="entry name" value="Metalloproteases ('zincins'), catalytic domain"/>
    <property type="match status" value="1"/>
</dbReference>
<comment type="similarity">
    <text evidence="3">Belongs to the peptidase M1 family.</text>
</comment>
<dbReference type="Pfam" id="PF17900">
    <property type="entry name" value="Peptidase_M1_N"/>
    <property type="match status" value="1"/>
</dbReference>
<evidence type="ECO:0000313" key="17">
    <source>
        <dbReference type="Proteomes" id="UP001235712"/>
    </source>
</evidence>
<evidence type="ECO:0000256" key="6">
    <source>
        <dbReference type="ARBA" id="ARBA00022670"/>
    </source>
</evidence>
<dbReference type="EC" id="3.4.11.2" evidence="4"/>
<evidence type="ECO:0000256" key="12">
    <source>
        <dbReference type="ARBA" id="ARBA00031533"/>
    </source>
</evidence>
<keyword evidence="16" id="KW-0031">Aminopeptidase</keyword>
<evidence type="ECO:0000256" key="2">
    <source>
        <dbReference type="ARBA" id="ARBA00001947"/>
    </source>
</evidence>
<evidence type="ECO:0000256" key="5">
    <source>
        <dbReference type="ARBA" id="ARBA00015611"/>
    </source>
</evidence>
<name>A0ABT9P8J5_9ACTN</name>
<keyword evidence="17" id="KW-1185">Reference proteome</keyword>
<keyword evidence="9" id="KW-0862">Zinc</keyword>
<feature type="domain" description="Peptidase M1 membrane alanine aminopeptidase" evidence="14">
    <location>
        <begin position="310"/>
        <end position="452"/>
    </location>
</feature>
<evidence type="ECO:0000256" key="7">
    <source>
        <dbReference type="ARBA" id="ARBA00022723"/>
    </source>
</evidence>
<dbReference type="CDD" id="cd09603">
    <property type="entry name" value="M1_APN_like"/>
    <property type="match status" value="1"/>
</dbReference>
<keyword evidence="6" id="KW-0645">Protease</keyword>
<dbReference type="EMBL" id="JAUSQZ010000001">
    <property type="protein sequence ID" value="MDP9828480.1"/>
    <property type="molecule type" value="Genomic_DNA"/>
</dbReference>
<dbReference type="PRINTS" id="PR00756">
    <property type="entry name" value="ALADIPTASE"/>
</dbReference>
<protein>
    <recommendedName>
        <fullName evidence="5">Aminopeptidase N</fullName>
        <ecNumber evidence="4">3.4.11.2</ecNumber>
    </recommendedName>
    <alternativeName>
        <fullName evidence="11">Alanine aminopeptidase</fullName>
    </alternativeName>
    <alternativeName>
        <fullName evidence="12">Lysyl aminopeptidase</fullName>
    </alternativeName>
</protein>
<feature type="domain" description="Aminopeptidase N-like N-terminal" evidence="15">
    <location>
        <begin position="45"/>
        <end position="215"/>
    </location>
</feature>
<evidence type="ECO:0000256" key="3">
    <source>
        <dbReference type="ARBA" id="ARBA00010136"/>
    </source>
</evidence>
<keyword evidence="10" id="KW-0482">Metalloprotease</keyword>
<evidence type="ECO:0000256" key="11">
    <source>
        <dbReference type="ARBA" id="ARBA00029811"/>
    </source>
</evidence>
<reference evidence="16 17" key="1">
    <citation type="submission" date="2023-07" db="EMBL/GenBank/DDBJ databases">
        <title>Sequencing the genomes of 1000 actinobacteria strains.</title>
        <authorList>
            <person name="Klenk H.-P."/>
        </authorList>
    </citation>
    <scope>NUCLEOTIDE SEQUENCE [LARGE SCALE GENOMIC DNA]</scope>
    <source>
        <strain evidence="16 17">DSM 44388</strain>
    </source>
</reference>
<dbReference type="RefSeq" id="WP_307245701.1">
    <property type="nucleotide sequence ID" value="NZ_JAUSQZ010000001.1"/>
</dbReference>
<proteinExistence type="inferred from homology"/>
<evidence type="ECO:0000256" key="10">
    <source>
        <dbReference type="ARBA" id="ARBA00023049"/>
    </source>
</evidence>
<comment type="catalytic activity">
    <reaction evidence="1">
        <text>Release of an N-terminal amino acid, Xaa-|-Yaa- from a peptide, amide or arylamide. Xaa is preferably Ala, but may be most amino acids including Pro (slow action). When a terminal hydrophobic residue is followed by a prolyl residue, the two may be released as an intact Xaa-Pro dipeptide.</text>
        <dbReference type="EC" id="3.4.11.2"/>
    </reaction>
</comment>
<dbReference type="InterPro" id="IPR001930">
    <property type="entry name" value="Peptidase_M1"/>
</dbReference>
<sequence length="499" mass="54322">MTATATAVALTLGSGVADAAATPGSPGVGDVYFPDYGNGGYDVGHYDVRLRYQPKTDQLTGTTTILAETTQELSRFNLDFALDVTSVRVNNRAATFHREGAHELVVTPARAIPKGGDLTVVVQYAGIPSSVKVSGFTGWTRTSDGALAVNEPESAWWWFPSNDHPTDKATYDVSVLVPDDVQAISNGTLTGGPVKELNGWDRWSWRSAKPQATYLTFLAVGHYDIESDTAADGSPIVNAYSTSLGEFDGAARASVNRTNEVIETEENWFGDYPFEAQGGVVAPPAALGFALETQTRPVYDGRFWRRGGNTYVVAHELAHQWFGDSVSLGQWRDIWLNEGFASYAEWLWSDHEGEGTPQELFDYTYASYPEDDPFWQVLPGDPGADKVFDGAVYDRGALTVQALRVQIGDEAFFELLRTWLASHRYGDGTTGEFIALAEKISGQQLDSLFDTWLFTAGRPDLSATTKLARTSVADTDATPVKPKSFDKIQAVHEAHAALS</sequence>
<dbReference type="Gene3D" id="2.60.40.1730">
    <property type="entry name" value="tricorn interacting facor f3 domain"/>
    <property type="match status" value="1"/>
</dbReference>
<evidence type="ECO:0000256" key="4">
    <source>
        <dbReference type="ARBA" id="ARBA00012564"/>
    </source>
</evidence>
<evidence type="ECO:0000256" key="13">
    <source>
        <dbReference type="SAM" id="SignalP"/>
    </source>
</evidence>
<dbReference type="InterPro" id="IPR050344">
    <property type="entry name" value="Peptidase_M1_aminopeptidases"/>
</dbReference>
<dbReference type="InterPro" id="IPR027268">
    <property type="entry name" value="Peptidase_M4/M1_CTD_sf"/>
</dbReference>
<dbReference type="Proteomes" id="UP001235712">
    <property type="component" value="Unassembled WGS sequence"/>
</dbReference>
<feature type="chain" id="PRO_5047493186" description="Aminopeptidase N" evidence="13">
    <location>
        <begin position="20"/>
        <end position="499"/>
    </location>
</feature>
<organism evidence="16 17">
    <name type="scientific">Kineosporia succinea</name>
    <dbReference type="NCBI Taxonomy" id="84632"/>
    <lineage>
        <taxon>Bacteria</taxon>
        <taxon>Bacillati</taxon>
        <taxon>Actinomycetota</taxon>
        <taxon>Actinomycetes</taxon>
        <taxon>Kineosporiales</taxon>
        <taxon>Kineosporiaceae</taxon>
        <taxon>Kineosporia</taxon>
    </lineage>
</organism>
<dbReference type="Pfam" id="PF01433">
    <property type="entry name" value="Peptidase_M1"/>
    <property type="match status" value="1"/>
</dbReference>
<comment type="cofactor">
    <cofactor evidence="2">
        <name>Zn(2+)</name>
        <dbReference type="ChEBI" id="CHEBI:29105"/>
    </cofactor>
</comment>
<dbReference type="PANTHER" id="PTHR11533:SF297">
    <property type="entry name" value="AMINOPEPTIDASE N"/>
    <property type="match status" value="1"/>
</dbReference>
<evidence type="ECO:0000256" key="1">
    <source>
        <dbReference type="ARBA" id="ARBA00000098"/>
    </source>
</evidence>
<dbReference type="Gene3D" id="1.10.390.10">
    <property type="entry name" value="Neutral Protease Domain 2"/>
    <property type="match status" value="1"/>
</dbReference>
<dbReference type="InterPro" id="IPR042097">
    <property type="entry name" value="Aminopeptidase_N-like_N_sf"/>
</dbReference>
<evidence type="ECO:0000256" key="8">
    <source>
        <dbReference type="ARBA" id="ARBA00022801"/>
    </source>
</evidence>
<evidence type="ECO:0000259" key="15">
    <source>
        <dbReference type="Pfam" id="PF17900"/>
    </source>
</evidence>
<keyword evidence="8" id="KW-0378">Hydrolase</keyword>
<dbReference type="SUPFAM" id="SSF63737">
    <property type="entry name" value="Leukotriene A4 hydrolase N-terminal domain"/>
    <property type="match status" value="1"/>
</dbReference>
<evidence type="ECO:0000256" key="9">
    <source>
        <dbReference type="ARBA" id="ARBA00022833"/>
    </source>
</evidence>
<keyword evidence="13" id="KW-0732">Signal</keyword>
<dbReference type="GO" id="GO:0004177">
    <property type="term" value="F:aminopeptidase activity"/>
    <property type="evidence" value="ECO:0007669"/>
    <property type="project" value="UniProtKB-KW"/>
</dbReference>